<dbReference type="AlphaFoldDB" id="A0A0U1PQH6"/>
<feature type="non-terminal residue" evidence="2">
    <location>
        <position position="1"/>
    </location>
</feature>
<evidence type="ECO:0000259" key="1">
    <source>
        <dbReference type="Pfam" id="PF10106"/>
    </source>
</evidence>
<protein>
    <recommendedName>
        <fullName evidence="1">DUF2345 domain-containing protein</fullName>
    </recommendedName>
</protein>
<feature type="domain" description="DUF2345" evidence="1">
    <location>
        <begin position="1"/>
        <end position="141"/>
    </location>
</feature>
<dbReference type="EMBL" id="JQGJ02000042">
    <property type="protein sequence ID" value="KKK07884.1"/>
    <property type="molecule type" value="Genomic_DNA"/>
</dbReference>
<proteinExistence type="predicted"/>
<organism evidence="2 3">
    <name type="scientific">Pseudomonas frederiksbergensis</name>
    <dbReference type="NCBI Taxonomy" id="104087"/>
    <lineage>
        <taxon>Bacteria</taxon>
        <taxon>Pseudomonadati</taxon>
        <taxon>Pseudomonadota</taxon>
        <taxon>Gammaproteobacteria</taxon>
        <taxon>Pseudomonadales</taxon>
        <taxon>Pseudomonadaceae</taxon>
        <taxon>Pseudomonas</taxon>
    </lineage>
</organism>
<dbReference type="Pfam" id="PF10106">
    <property type="entry name" value="DUF2345"/>
    <property type="match status" value="1"/>
</dbReference>
<dbReference type="Proteomes" id="UP000030949">
    <property type="component" value="Unassembled WGS sequence"/>
</dbReference>
<name>A0A0U1PQH6_9PSED</name>
<reference evidence="2 3" key="1">
    <citation type="submission" date="2015-03" db="EMBL/GenBank/DDBJ databases">
        <title>Pseudomonas frederiksbergensis hydrocarbon degrader.</title>
        <authorList>
            <person name="Brown L.M."/>
            <person name="Ruiz O.N."/>
            <person name="Mueller S."/>
            <person name="Gunasekera T.S."/>
        </authorList>
    </citation>
    <scope>NUCLEOTIDE SEQUENCE [LARGE SCALE GENOMIC DNA]</scope>
    <source>
        <strain evidence="2 3">SI8</strain>
    </source>
</reference>
<dbReference type="OrthoDB" id="8686772at2"/>
<evidence type="ECO:0000313" key="2">
    <source>
        <dbReference type="EMBL" id="KKK07884.1"/>
    </source>
</evidence>
<evidence type="ECO:0000313" key="3">
    <source>
        <dbReference type="Proteomes" id="UP000030949"/>
    </source>
</evidence>
<accession>A0A0U1PQH6</accession>
<dbReference type="InterPro" id="IPR018769">
    <property type="entry name" value="VgrG2_DUF2345"/>
</dbReference>
<comment type="caution">
    <text evidence="2">The sequence shown here is derived from an EMBL/GenBank/DDBJ whole genome shotgun (WGS) entry which is preliminary data.</text>
</comment>
<dbReference type="RefSeq" id="WP_046510212.1">
    <property type="nucleotide sequence ID" value="NZ_JQGJ02000042.1"/>
</dbReference>
<gene>
    <name evidence="2" type="ORF">JZ00_31380</name>
</gene>
<sequence length="223" mass="23103">QPGVLLHAPSGIGVVSPEAVCLASGAESVGIIAAHNADISAGHDITATAQGGISVVAKEAGIQLKSAGGKIELHAQGNDLHALAKTDVKIESIQGRVEISAPQELVLNCGGAYIRLKDGDIELGAPGNVYLKASHVEKTQGASLHTPASPLPAGYAAGYTLKDHAQAAMPFARYRVTTQQGDVFNGVTDRDGRTMSVNTLVPGDLKVELLSSEKWISFLLRPN</sequence>